<dbReference type="Proteomes" id="UP000053989">
    <property type="component" value="Unassembled WGS sequence"/>
</dbReference>
<evidence type="ECO:0000313" key="1">
    <source>
        <dbReference type="EMBL" id="KIM54002.1"/>
    </source>
</evidence>
<reference evidence="2" key="2">
    <citation type="submission" date="2015-01" db="EMBL/GenBank/DDBJ databases">
        <title>Evolutionary Origins and Diversification of the Mycorrhizal Mutualists.</title>
        <authorList>
            <consortium name="DOE Joint Genome Institute"/>
            <consortium name="Mycorrhizal Genomics Consortium"/>
            <person name="Kohler A."/>
            <person name="Kuo A."/>
            <person name="Nagy L.G."/>
            <person name="Floudas D."/>
            <person name="Copeland A."/>
            <person name="Barry K.W."/>
            <person name="Cichocki N."/>
            <person name="Veneault-Fourrey C."/>
            <person name="LaButti K."/>
            <person name="Lindquist E.A."/>
            <person name="Lipzen A."/>
            <person name="Lundell T."/>
            <person name="Morin E."/>
            <person name="Murat C."/>
            <person name="Riley R."/>
            <person name="Ohm R."/>
            <person name="Sun H."/>
            <person name="Tunlid A."/>
            <person name="Henrissat B."/>
            <person name="Grigoriev I.V."/>
            <person name="Hibbett D.S."/>
            <person name="Martin F."/>
        </authorList>
    </citation>
    <scope>NUCLEOTIDE SEQUENCE [LARGE SCALE GENOMIC DNA]</scope>
    <source>
        <strain evidence="2">Foug A</strain>
    </source>
</reference>
<evidence type="ECO:0000313" key="2">
    <source>
        <dbReference type="Proteomes" id="UP000053989"/>
    </source>
</evidence>
<protein>
    <submittedName>
        <fullName evidence="1">Uncharacterized protein</fullName>
    </submittedName>
</protein>
<proteinExistence type="predicted"/>
<dbReference type="EMBL" id="KN822164">
    <property type="protein sequence ID" value="KIM54002.1"/>
    <property type="molecule type" value="Genomic_DNA"/>
</dbReference>
<dbReference type="HOGENOM" id="CLU_105528_0_0_1"/>
<keyword evidence="2" id="KW-1185">Reference proteome</keyword>
<gene>
    <name evidence="1" type="ORF">SCLCIDRAFT_31407</name>
</gene>
<name>A0A0C2ZMZ1_9AGAM</name>
<organism evidence="1 2">
    <name type="scientific">Scleroderma citrinum Foug A</name>
    <dbReference type="NCBI Taxonomy" id="1036808"/>
    <lineage>
        <taxon>Eukaryota</taxon>
        <taxon>Fungi</taxon>
        <taxon>Dikarya</taxon>
        <taxon>Basidiomycota</taxon>
        <taxon>Agaricomycotina</taxon>
        <taxon>Agaricomycetes</taxon>
        <taxon>Agaricomycetidae</taxon>
        <taxon>Boletales</taxon>
        <taxon>Sclerodermatineae</taxon>
        <taxon>Sclerodermataceae</taxon>
        <taxon>Scleroderma</taxon>
    </lineage>
</organism>
<dbReference type="AlphaFoldDB" id="A0A0C2ZMZ1"/>
<dbReference type="InParanoid" id="A0A0C2ZMZ1"/>
<accession>A0A0C2ZMZ1</accession>
<sequence>MATDITPYQLSMALQYVGVRFRRFSRALQQLARQSKQPPPNWFQKVEAEVHVLERILAASNSIGTIMQVPHMANNILSCVTVRDINVEELFLELRDINVFKVQPVEAQIRNTGIMPNPWWESGQSLPDWYVTRSIAEMVGEAKQFFPTVEDGTDTLPLLFNMQQMPTWSIQQMSNFCDQTMEEMRVEIEVNHGVMQFCQDRLALFDATPEVKEQLLEAWDQSVARPASK</sequence>
<dbReference type="OrthoDB" id="2652940at2759"/>
<reference evidence="1 2" key="1">
    <citation type="submission" date="2014-04" db="EMBL/GenBank/DDBJ databases">
        <authorList>
            <consortium name="DOE Joint Genome Institute"/>
            <person name="Kuo A."/>
            <person name="Kohler A."/>
            <person name="Nagy L.G."/>
            <person name="Floudas D."/>
            <person name="Copeland A."/>
            <person name="Barry K.W."/>
            <person name="Cichocki N."/>
            <person name="Veneault-Fourrey C."/>
            <person name="LaButti K."/>
            <person name="Lindquist E.A."/>
            <person name="Lipzen A."/>
            <person name="Lundell T."/>
            <person name="Morin E."/>
            <person name="Murat C."/>
            <person name="Sun H."/>
            <person name="Tunlid A."/>
            <person name="Henrissat B."/>
            <person name="Grigoriev I.V."/>
            <person name="Hibbett D.S."/>
            <person name="Martin F."/>
            <person name="Nordberg H.P."/>
            <person name="Cantor M.N."/>
            <person name="Hua S.X."/>
        </authorList>
    </citation>
    <scope>NUCLEOTIDE SEQUENCE [LARGE SCALE GENOMIC DNA]</scope>
    <source>
        <strain evidence="1 2">Foug A</strain>
    </source>
</reference>